<reference evidence="1" key="1">
    <citation type="submission" date="2020-06" db="EMBL/GenBank/DDBJ databases">
        <title>WGS assembly of Ceratodon purpureus strain R40.</title>
        <authorList>
            <person name="Carey S.B."/>
            <person name="Jenkins J."/>
            <person name="Shu S."/>
            <person name="Lovell J.T."/>
            <person name="Sreedasyam A."/>
            <person name="Maumus F."/>
            <person name="Tiley G.P."/>
            <person name="Fernandez-Pozo N."/>
            <person name="Barry K."/>
            <person name="Chen C."/>
            <person name="Wang M."/>
            <person name="Lipzen A."/>
            <person name="Daum C."/>
            <person name="Saski C.A."/>
            <person name="Payton A.C."/>
            <person name="Mcbreen J.C."/>
            <person name="Conrad R.E."/>
            <person name="Kollar L.M."/>
            <person name="Olsson S."/>
            <person name="Huttunen S."/>
            <person name="Landis J.B."/>
            <person name="Wickett N.J."/>
            <person name="Johnson M.G."/>
            <person name="Rensing S.A."/>
            <person name="Grimwood J."/>
            <person name="Schmutz J."/>
            <person name="Mcdaniel S.F."/>
        </authorList>
    </citation>
    <scope>NUCLEOTIDE SEQUENCE</scope>
    <source>
        <strain evidence="1">R40</strain>
    </source>
</reference>
<comment type="caution">
    <text evidence="1">The sequence shown here is derived from an EMBL/GenBank/DDBJ whole genome shotgun (WGS) entry which is preliminary data.</text>
</comment>
<organism evidence="1 2">
    <name type="scientific">Ceratodon purpureus</name>
    <name type="common">Fire moss</name>
    <name type="synonym">Dicranum purpureum</name>
    <dbReference type="NCBI Taxonomy" id="3225"/>
    <lineage>
        <taxon>Eukaryota</taxon>
        <taxon>Viridiplantae</taxon>
        <taxon>Streptophyta</taxon>
        <taxon>Embryophyta</taxon>
        <taxon>Bryophyta</taxon>
        <taxon>Bryophytina</taxon>
        <taxon>Bryopsida</taxon>
        <taxon>Dicranidae</taxon>
        <taxon>Pseudoditrichales</taxon>
        <taxon>Ditrichaceae</taxon>
        <taxon>Ceratodon</taxon>
    </lineage>
</organism>
<sequence length="173" mass="20144">MFDMYDKITDRGGEFDYMCFNPFMTSSTGPSGLQPVPQVSNLRTDWALYVHSLSEFNRPLNSQQQQRLCGFPGLQHPQNSGYGEAIRRTHLGCIVNHRFTFMVQENREAVNLSRTKRSGNNVLIHTKYANLLRFGRRIQKAFCTLLVFCRDSEFRPKNLYTWEMHFPGCYTSL</sequence>
<evidence type="ECO:0000313" key="2">
    <source>
        <dbReference type="Proteomes" id="UP000822688"/>
    </source>
</evidence>
<protein>
    <submittedName>
        <fullName evidence="1">Uncharacterized protein</fullName>
    </submittedName>
</protein>
<gene>
    <name evidence="1" type="ORF">KC19_3G248900</name>
</gene>
<proteinExistence type="predicted"/>
<dbReference type="Proteomes" id="UP000822688">
    <property type="component" value="Chromosome 3"/>
</dbReference>
<keyword evidence="2" id="KW-1185">Reference proteome</keyword>
<evidence type="ECO:0000313" key="1">
    <source>
        <dbReference type="EMBL" id="KAG0584989.1"/>
    </source>
</evidence>
<accession>A0A8T0IPQ7</accession>
<name>A0A8T0IPQ7_CERPU</name>
<dbReference type="AlphaFoldDB" id="A0A8T0IPQ7"/>
<dbReference type="EMBL" id="CM026423">
    <property type="protein sequence ID" value="KAG0584989.1"/>
    <property type="molecule type" value="Genomic_DNA"/>
</dbReference>